<dbReference type="RefSeq" id="WP_276236336.1">
    <property type="nucleotide sequence ID" value="NZ_CP119989.1"/>
</dbReference>
<keyword evidence="1" id="KW-0472">Membrane</keyword>
<protein>
    <submittedName>
        <fullName evidence="2">Uncharacterized protein</fullName>
    </submittedName>
</protein>
<dbReference type="Proteomes" id="UP001596388">
    <property type="component" value="Unassembled WGS sequence"/>
</dbReference>
<feature type="transmembrane region" description="Helical" evidence="1">
    <location>
        <begin position="15"/>
        <end position="33"/>
    </location>
</feature>
<name>A0ABD5WRL0_9EURY</name>
<dbReference type="GeneID" id="79269940"/>
<organism evidence="2 3">
    <name type="scientific">Halobaculum marinum</name>
    <dbReference type="NCBI Taxonomy" id="3031996"/>
    <lineage>
        <taxon>Archaea</taxon>
        <taxon>Methanobacteriati</taxon>
        <taxon>Methanobacteriota</taxon>
        <taxon>Stenosarchaea group</taxon>
        <taxon>Halobacteria</taxon>
        <taxon>Halobacteriales</taxon>
        <taxon>Haloferacaceae</taxon>
        <taxon>Halobaculum</taxon>
    </lineage>
</organism>
<evidence type="ECO:0000313" key="2">
    <source>
        <dbReference type="EMBL" id="MFC7096174.1"/>
    </source>
</evidence>
<dbReference type="EMBL" id="JBHTAG010000002">
    <property type="protein sequence ID" value="MFC7096174.1"/>
    <property type="molecule type" value="Genomic_DNA"/>
</dbReference>
<keyword evidence="3" id="KW-1185">Reference proteome</keyword>
<comment type="caution">
    <text evidence="2">The sequence shown here is derived from an EMBL/GenBank/DDBJ whole genome shotgun (WGS) entry which is preliminary data.</text>
</comment>
<evidence type="ECO:0000313" key="3">
    <source>
        <dbReference type="Proteomes" id="UP001596388"/>
    </source>
</evidence>
<dbReference type="AlphaFoldDB" id="A0ABD5WRL0"/>
<keyword evidence="1" id="KW-1133">Transmembrane helix</keyword>
<accession>A0ABD5WRL0</accession>
<gene>
    <name evidence="2" type="ORF">ACFQKD_02565</name>
</gene>
<proteinExistence type="predicted"/>
<evidence type="ECO:0000256" key="1">
    <source>
        <dbReference type="SAM" id="Phobius"/>
    </source>
</evidence>
<keyword evidence="1" id="KW-0812">Transmembrane</keyword>
<reference evidence="2 3" key="1">
    <citation type="journal article" date="2019" name="Int. J. Syst. Evol. Microbiol.">
        <title>The Global Catalogue of Microorganisms (GCM) 10K type strain sequencing project: providing services to taxonomists for standard genome sequencing and annotation.</title>
        <authorList>
            <consortium name="The Broad Institute Genomics Platform"/>
            <consortium name="The Broad Institute Genome Sequencing Center for Infectious Disease"/>
            <person name="Wu L."/>
            <person name="Ma J."/>
        </authorList>
    </citation>
    <scope>NUCLEOTIDE SEQUENCE [LARGE SCALE GENOMIC DNA]</scope>
    <source>
        <strain evidence="2 3">DT55</strain>
    </source>
</reference>
<sequence length="79" mass="8391">MTQAARAVRHAGLHALHHLTVFAGICAFPFVLLSRQVGIRLPIGGVVARIHDAYDAAVDAAEAATESERGDEADAETER</sequence>